<dbReference type="GO" id="GO:0008821">
    <property type="term" value="F:crossover junction DNA endonuclease activity"/>
    <property type="evidence" value="ECO:0007669"/>
    <property type="project" value="UniProtKB-EC"/>
</dbReference>
<dbReference type="RefSeq" id="WP_243832467.1">
    <property type="nucleotide sequence ID" value="NZ_SOEG01000008.1"/>
</dbReference>
<dbReference type="GO" id="GO:0006281">
    <property type="term" value="P:DNA repair"/>
    <property type="evidence" value="ECO:0007669"/>
    <property type="project" value="UniProtKB-UniRule"/>
</dbReference>
<dbReference type="Gene3D" id="3.40.1350.10">
    <property type="match status" value="1"/>
</dbReference>
<dbReference type="AlphaFoldDB" id="A0A4R8GZI1"/>
<keyword evidence="4 13" id="KW-0479">Metal-binding</keyword>
<evidence type="ECO:0000313" key="14">
    <source>
        <dbReference type="EMBL" id="TDX52156.1"/>
    </source>
</evidence>
<gene>
    <name evidence="13" type="primary">recU</name>
    <name evidence="14" type="ORF">C7959_10878</name>
</gene>
<sequence length="174" mass="20177">MSIYANRGMELEEAIEYTNQEYFFKQRALAQKVPTPVKVLNINSRTGRITNGHYDKKSTVDYIGVYNGIPLAFEAKETAVKTRFDLSNIKDHQFYFLDHWQNNGGLSFLIISFTSLNECYYLPFEVLDQYWVQMESGGRKSIPYDVVAKDKYRIEQGKGMILLDYISVIKEVIA</sequence>
<feature type="binding site" evidence="13">
    <location>
        <position position="93"/>
    </location>
    <ligand>
        <name>Mg(2+)</name>
        <dbReference type="ChEBI" id="CHEBI:18420"/>
    </ligand>
</feature>
<accession>A0A4R8GZI1</accession>
<comment type="similarity">
    <text evidence="11 13">Belongs to the RecU family.</text>
</comment>
<comment type="cofactor">
    <cofactor evidence="13">
        <name>Mg(2+)</name>
        <dbReference type="ChEBI" id="CHEBI:18420"/>
    </cofactor>
    <text evidence="13">Binds 1 Mg(2+) ion per subunit.</text>
</comment>
<feature type="binding site" evidence="13">
    <location>
        <position position="74"/>
    </location>
    <ligand>
        <name>Mg(2+)</name>
        <dbReference type="ChEBI" id="CHEBI:18420"/>
    </ligand>
</feature>
<evidence type="ECO:0000256" key="4">
    <source>
        <dbReference type="ARBA" id="ARBA00022723"/>
    </source>
</evidence>
<evidence type="ECO:0000256" key="1">
    <source>
        <dbReference type="ARBA" id="ARBA00004496"/>
    </source>
</evidence>
<reference evidence="14 15" key="1">
    <citation type="submission" date="2019-03" db="EMBL/GenBank/DDBJ databases">
        <title>Subsurface microbial communities from deep shales in Ohio and West Virginia, USA.</title>
        <authorList>
            <person name="Wrighton K."/>
        </authorList>
    </citation>
    <scope>NUCLEOTIDE SEQUENCE [LARGE SCALE GENOMIC DNA]</scope>
    <source>
        <strain evidence="14 15">MSL 6dP</strain>
    </source>
</reference>
<evidence type="ECO:0000256" key="6">
    <source>
        <dbReference type="ARBA" id="ARBA00022763"/>
    </source>
</evidence>
<dbReference type="GO" id="GO:0006310">
    <property type="term" value="P:DNA recombination"/>
    <property type="evidence" value="ECO:0007669"/>
    <property type="project" value="UniProtKB-UniRule"/>
</dbReference>
<dbReference type="InterPro" id="IPR011856">
    <property type="entry name" value="tRNA_endonuc-like_dom_sf"/>
</dbReference>
<dbReference type="HAMAP" id="MF_00130">
    <property type="entry name" value="RecU"/>
    <property type="match status" value="1"/>
</dbReference>
<protein>
    <recommendedName>
        <fullName evidence="12 13">Holliday junction resolvase RecU</fullName>
        <ecNumber evidence="13">3.1.21.10</ecNumber>
    </recommendedName>
    <alternativeName>
        <fullName evidence="13">Recombination protein U homolog</fullName>
    </alternativeName>
</protein>
<evidence type="ECO:0000256" key="3">
    <source>
        <dbReference type="ARBA" id="ARBA00022722"/>
    </source>
</evidence>
<evidence type="ECO:0000256" key="7">
    <source>
        <dbReference type="ARBA" id="ARBA00022801"/>
    </source>
</evidence>
<feature type="binding site" evidence="13">
    <location>
        <position position="59"/>
    </location>
    <ligand>
        <name>Mg(2+)</name>
        <dbReference type="ChEBI" id="CHEBI:18420"/>
    </ligand>
</feature>
<dbReference type="EMBL" id="SOEG01000008">
    <property type="protein sequence ID" value="TDX52156.1"/>
    <property type="molecule type" value="Genomic_DNA"/>
</dbReference>
<dbReference type="GO" id="GO:0003676">
    <property type="term" value="F:nucleic acid binding"/>
    <property type="evidence" value="ECO:0007669"/>
    <property type="project" value="InterPro"/>
</dbReference>
<evidence type="ECO:0000256" key="11">
    <source>
        <dbReference type="ARBA" id="ARBA00023447"/>
    </source>
</evidence>
<dbReference type="NCBIfam" id="NF002581">
    <property type="entry name" value="PRK02234.1-2"/>
    <property type="match status" value="1"/>
</dbReference>
<keyword evidence="6 13" id="KW-0227">DNA damage</keyword>
<comment type="caution">
    <text evidence="14">The sequence shown here is derived from an EMBL/GenBank/DDBJ whole genome shotgun (WGS) entry which is preliminary data.</text>
</comment>
<keyword evidence="2 13" id="KW-0963">Cytoplasm</keyword>
<keyword evidence="3 13" id="KW-0540">Nuclease</keyword>
<dbReference type="PIRSF" id="PIRSF037785">
    <property type="entry name" value="RecU"/>
    <property type="match status" value="1"/>
</dbReference>
<dbReference type="EC" id="3.1.21.10" evidence="13"/>
<dbReference type="InterPro" id="IPR004612">
    <property type="entry name" value="Resolv_RecU"/>
</dbReference>
<evidence type="ECO:0000256" key="10">
    <source>
        <dbReference type="ARBA" id="ARBA00023204"/>
    </source>
</evidence>
<feature type="site" description="Transition state stabilizer" evidence="13">
    <location>
        <position position="76"/>
    </location>
</feature>
<dbReference type="GO" id="GO:0000287">
    <property type="term" value="F:magnesium ion binding"/>
    <property type="evidence" value="ECO:0007669"/>
    <property type="project" value="UniProtKB-UniRule"/>
</dbReference>
<name>A0A4R8GZI1_9FIRM</name>
<dbReference type="Pfam" id="PF03838">
    <property type="entry name" value="RecU"/>
    <property type="match status" value="1"/>
</dbReference>
<dbReference type="SUPFAM" id="SSF52980">
    <property type="entry name" value="Restriction endonuclease-like"/>
    <property type="match status" value="1"/>
</dbReference>
<dbReference type="CDD" id="cd22354">
    <property type="entry name" value="RecU-like"/>
    <property type="match status" value="1"/>
</dbReference>
<keyword evidence="9 13" id="KW-0233">DNA recombination</keyword>
<keyword evidence="5 13" id="KW-0255">Endonuclease</keyword>
<keyword evidence="10 13" id="KW-0234">DNA repair</keyword>
<comment type="catalytic activity">
    <reaction evidence="13">
        <text>Endonucleolytic cleavage at a junction such as a reciprocal single-stranded crossover between two homologous DNA duplexes (Holliday junction).</text>
        <dbReference type="EC" id="3.1.21.10"/>
    </reaction>
</comment>
<evidence type="ECO:0000256" key="8">
    <source>
        <dbReference type="ARBA" id="ARBA00022842"/>
    </source>
</evidence>
<evidence type="ECO:0000256" key="13">
    <source>
        <dbReference type="HAMAP-Rule" id="MF_00130"/>
    </source>
</evidence>
<proteinExistence type="inferred from homology"/>
<dbReference type="GO" id="GO:0007059">
    <property type="term" value="P:chromosome segregation"/>
    <property type="evidence" value="ECO:0007669"/>
    <property type="project" value="UniProtKB-UniRule"/>
</dbReference>
<dbReference type="InterPro" id="IPR011335">
    <property type="entry name" value="Restrct_endonuc-II-like"/>
</dbReference>
<evidence type="ECO:0000256" key="9">
    <source>
        <dbReference type="ARBA" id="ARBA00023172"/>
    </source>
</evidence>
<dbReference type="Proteomes" id="UP000295832">
    <property type="component" value="Unassembled WGS sequence"/>
</dbReference>
<comment type="function">
    <text evidence="13">Endonuclease that resolves Holliday junction intermediates in genetic recombination. Cleaves mobile four-strand junctions by introducing symmetrical nicks in paired strands. Promotes annealing of linear ssDNA with homologous dsDNA. Required for DNA repair, homologous recombination and chromosome segregation.</text>
</comment>
<evidence type="ECO:0000256" key="12">
    <source>
        <dbReference type="ARBA" id="ARBA00029523"/>
    </source>
</evidence>
<evidence type="ECO:0000313" key="15">
    <source>
        <dbReference type="Proteomes" id="UP000295832"/>
    </source>
</evidence>
<keyword evidence="8 13" id="KW-0460">Magnesium</keyword>
<feature type="binding site" evidence="13">
    <location>
        <position position="61"/>
    </location>
    <ligand>
        <name>Mg(2+)</name>
        <dbReference type="ChEBI" id="CHEBI:18420"/>
    </ligand>
</feature>
<keyword evidence="15" id="KW-1185">Reference proteome</keyword>
<dbReference type="GO" id="GO:0005737">
    <property type="term" value="C:cytoplasm"/>
    <property type="evidence" value="ECO:0007669"/>
    <property type="project" value="UniProtKB-SubCell"/>
</dbReference>
<keyword evidence="7 13" id="KW-0378">Hydrolase</keyword>
<comment type="subcellular location">
    <subcellularLocation>
        <location evidence="1 13">Cytoplasm</location>
    </subcellularLocation>
</comment>
<organism evidence="14 15">
    <name type="scientific">Orenia marismortui</name>
    <dbReference type="NCBI Taxonomy" id="46469"/>
    <lineage>
        <taxon>Bacteria</taxon>
        <taxon>Bacillati</taxon>
        <taxon>Bacillota</taxon>
        <taxon>Clostridia</taxon>
        <taxon>Halanaerobiales</taxon>
        <taxon>Halobacteroidaceae</taxon>
        <taxon>Orenia</taxon>
    </lineage>
</organism>
<evidence type="ECO:0000256" key="5">
    <source>
        <dbReference type="ARBA" id="ARBA00022759"/>
    </source>
</evidence>
<evidence type="ECO:0000256" key="2">
    <source>
        <dbReference type="ARBA" id="ARBA00022490"/>
    </source>
</evidence>